<protein>
    <recommendedName>
        <fullName evidence="1">tRNA-uridine aminocarboxypropyltransferase</fullName>
        <ecNumber evidence="1">2.5.1.25</ecNumber>
    </recommendedName>
</protein>
<gene>
    <name evidence="7" type="ordered locus">Mar181_1239</name>
</gene>
<dbReference type="Pfam" id="PF03942">
    <property type="entry name" value="DTW"/>
    <property type="match status" value="1"/>
</dbReference>
<evidence type="ECO:0000256" key="1">
    <source>
        <dbReference type="ARBA" id="ARBA00012386"/>
    </source>
</evidence>
<evidence type="ECO:0000313" key="7">
    <source>
        <dbReference type="EMBL" id="AEF54286.1"/>
    </source>
</evidence>
<dbReference type="HOGENOM" id="CLU_066458_2_1_6"/>
<dbReference type="InterPro" id="IPR005636">
    <property type="entry name" value="DTW"/>
</dbReference>
<organism evidence="7 8">
    <name type="scientific">Marinomonas posidonica (strain CECT 7376 / NCIMB 14433 / IVIA-Po-181)</name>
    <dbReference type="NCBI Taxonomy" id="491952"/>
    <lineage>
        <taxon>Bacteria</taxon>
        <taxon>Pseudomonadati</taxon>
        <taxon>Pseudomonadota</taxon>
        <taxon>Gammaproteobacteria</taxon>
        <taxon>Oceanospirillales</taxon>
        <taxon>Oceanospirillaceae</taxon>
        <taxon>Marinomonas</taxon>
    </lineage>
</organism>
<dbReference type="Proteomes" id="UP000009230">
    <property type="component" value="Chromosome"/>
</dbReference>
<dbReference type="eggNOG" id="COG3148">
    <property type="taxonomic scope" value="Bacteria"/>
</dbReference>
<evidence type="ECO:0000256" key="5">
    <source>
        <dbReference type="ARBA" id="ARBA00034489"/>
    </source>
</evidence>
<dbReference type="STRING" id="491952.Mar181_1239"/>
<dbReference type="InterPro" id="IPR039262">
    <property type="entry name" value="DTWD2/TAPT"/>
</dbReference>
<evidence type="ECO:0000256" key="3">
    <source>
        <dbReference type="ARBA" id="ARBA00022691"/>
    </source>
</evidence>
<dbReference type="OrthoDB" id="268835at2"/>
<dbReference type="EMBL" id="CP002771">
    <property type="protein sequence ID" value="AEF54286.1"/>
    <property type="molecule type" value="Genomic_DNA"/>
</dbReference>
<evidence type="ECO:0000313" key="8">
    <source>
        <dbReference type="Proteomes" id="UP000009230"/>
    </source>
</evidence>
<dbReference type="EC" id="2.5.1.25" evidence="1"/>
<name>F6CVY7_MARPP</name>
<dbReference type="PANTHER" id="PTHR21392:SF0">
    <property type="entry name" value="TRNA-URIDINE AMINOCARBOXYPROPYLTRANSFERASE 2"/>
    <property type="match status" value="1"/>
</dbReference>
<evidence type="ECO:0000259" key="6">
    <source>
        <dbReference type="SMART" id="SM01144"/>
    </source>
</evidence>
<comment type="similarity">
    <text evidence="5">Belongs to the TDD superfamily. DTWD2 family.</text>
</comment>
<evidence type="ECO:0000256" key="2">
    <source>
        <dbReference type="ARBA" id="ARBA00022679"/>
    </source>
</evidence>
<dbReference type="PANTHER" id="PTHR21392">
    <property type="entry name" value="TRNA-URIDINE AMINOCARBOXYPROPYLTRANSFERASE 2"/>
    <property type="match status" value="1"/>
</dbReference>
<keyword evidence="3" id="KW-0949">S-adenosyl-L-methionine</keyword>
<dbReference type="RefSeq" id="WP_013795762.1">
    <property type="nucleotide sequence ID" value="NC_015559.1"/>
</dbReference>
<dbReference type="GO" id="GO:0016432">
    <property type="term" value="F:tRNA-uridine aminocarboxypropyltransferase activity"/>
    <property type="evidence" value="ECO:0007669"/>
    <property type="project" value="UniProtKB-EC"/>
</dbReference>
<accession>F6CVY7</accession>
<dbReference type="SMART" id="SM01144">
    <property type="entry name" value="DTW"/>
    <property type="match status" value="1"/>
</dbReference>
<keyword evidence="8" id="KW-1185">Reference proteome</keyword>
<sequence>MTLNKRPHCEACGFLQSQCVCAWVPVLTSRLKILVVQDRKEASHAKNTVSLLRLALPSVECLDSADVSPLSRLDVDSWRVLFPGQESMPIESLSADQKRQIEGVILIDATWRKAKKLLLSEPLLQGFKMLSFDRPPVGAYAIRKSPNDQALSTLEACAYSIEQICSEDMQGLRDFMQQAHAWQWRRQPKQHQHL</sequence>
<keyword evidence="2" id="KW-0808">Transferase</keyword>
<proteinExistence type="inferred from homology"/>
<dbReference type="GO" id="GO:0008033">
    <property type="term" value="P:tRNA processing"/>
    <property type="evidence" value="ECO:0007669"/>
    <property type="project" value="UniProtKB-KW"/>
</dbReference>
<feature type="domain" description="DTW" evidence="6">
    <location>
        <begin position="5"/>
        <end position="188"/>
    </location>
</feature>
<reference evidence="7 8" key="1">
    <citation type="journal article" date="2012" name="Stand. Genomic Sci.">
        <title>Complete genome sequence of Marinomonas posidonica type strain (IVIA-Po-181(T)).</title>
        <authorList>
            <person name="Lucas-Elio P."/>
            <person name="Goodwin L."/>
            <person name="Woyke T."/>
            <person name="Pitluck S."/>
            <person name="Nolan M."/>
            <person name="Kyrpides N.C."/>
            <person name="Detter J.C."/>
            <person name="Copeland A."/>
            <person name="Lu M."/>
            <person name="Bruce D."/>
            <person name="Detter C."/>
            <person name="Tapia R."/>
            <person name="Han S."/>
            <person name="Land M.L."/>
            <person name="Ivanova N."/>
            <person name="Mikhailova N."/>
            <person name="Johnston A.W."/>
            <person name="Sanchez-Amat A."/>
        </authorList>
    </citation>
    <scope>NUCLEOTIDE SEQUENCE [LARGE SCALE GENOMIC DNA]</scope>
    <source>
        <strain evidence="8">CECT 7376 / NCIMB 14433 / IVIA-Po-181</strain>
    </source>
</reference>
<dbReference type="AlphaFoldDB" id="F6CVY7"/>
<evidence type="ECO:0000256" key="4">
    <source>
        <dbReference type="ARBA" id="ARBA00022694"/>
    </source>
</evidence>
<keyword evidence="4" id="KW-0819">tRNA processing</keyword>
<dbReference type="KEGG" id="mpc:Mar181_1239"/>